<keyword evidence="3" id="KW-1185">Reference proteome</keyword>
<protein>
    <submittedName>
        <fullName evidence="2">Putative phosphoadenosine phosphosulfate reductase</fullName>
    </submittedName>
</protein>
<dbReference type="PANTHER" id="PTHR43196:SF2">
    <property type="entry name" value="PHOSPHOADENOSINE PHOSPHOSULFATE REDUCTASE"/>
    <property type="match status" value="1"/>
</dbReference>
<organism evidence="2 3">
    <name type="scientific">Bacillus phage TsarBomba</name>
    <dbReference type="NCBI Taxonomy" id="1690456"/>
    <lineage>
        <taxon>Viruses</taxon>
        <taxon>Duplodnaviria</taxon>
        <taxon>Heunggongvirae</taxon>
        <taxon>Uroviricota</taxon>
        <taxon>Caudoviricetes</taxon>
        <taxon>Herelleviridae</taxon>
        <taxon>Bastillevirinae</taxon>
        <taxon>Tsarbombavirus</taxon>
        <taxon>Tsarbombavirus tsarbomba</taxon>
    </lineage>
</organism>
<dbReference type="KEGG" id="vg:26633344"/>
<dbReference type="InterPro" id="IPR014729">
    <property type="entry name" value="Rossmann-like_a/b/a_fold"/>
</dbReference>
<feature type="domain" description="Phosphoadenosine phosphosulphate reductase" evidence="1">
    <location>
        <begin position="65"/>
        <end position="317"/>
    </location>
</feature>
<dbReference type="GO" id="GO:0003824">
    <property type="term" value="F:catalytic activity"/>
    <property type="evidence" value="ECO:0007669"/>
    <property type="project" value="InterPro"/>
</dbReference>
<evidence type="ECO:0000313" key="2">
    <source>
        <dbReference type="EMBL" id="ALA13134.1"/>
    </source>
</evidence>
<evidence type="ECO:0000259" key="1">
    <source>
        <dbReference type="Pfam" id="PF01507"/>
    </source>
</evidence>
<gene>
    <name evidence="2" type="ORF">TSARBOMBA_18</name>
</gene>
<sequence length="392" mass="45815">MEIINRYNLQVQPYKDGDKKWQSTRADKATRYGHFEVDKLGTTLDMKERRTIELLKMALQRVQRPVLSCSFGIDSIVQLYLTRKALAELGRDPSDVDIIWNDTVNEFPEVRQFAKFLTTEWNLRLTTTKPKRSLKKIIDDNGGITSDYFTARKGARQHGTPLSEKCCGTLKHEPMKRALKEHTWDLIIVGLRADESSQRKIAGLRDGEFFYSIQEWKALVVRPILWWNEEDIWNYVEQEKVPYSDIYKKNMIKSYPDPKTLGRVIDEHRLVLTAVGIDVEQLKEQQIQTVTRRQAMLLKKLKFSMFTPRVGCMMCPIPVKYGYMQWMRTYYPKVYNAMVHNLGYGKALLDMIPQDIQDEIKEFTGIDITAENAHEHLKEILEAKPCTFDSFD</sequence>
<proteinExistence type="predicted"/>
<dbReference type="PANTHER" id="PTHR43196">
    <property type="entry name" value="SULFATE ADENYLYLTRANSFERASE SUBUNIT 2"/>
    <property type="match status" value="1"/>
</dbReference>
<dbReference type="SUPFAM" id="SSF52402">
    <property type="entry name" value="Adenine nucleotide alpha hydrolases-like"/>
    <property type="match status" value="1"/>
</dbReference>
<dbReference type="Proteomes" id="UP000204602">
    <property type="component" value="Segment"/>
</dbReference>
<evidence type="ECO:0000313" key="3">
    <source>
        <dbReference type="Proteomes" id="UP000204602"/>
    </source>
</evidence>
<dbReference type="GeneID" id="26633344"/>
<name>A0A0K2CZZ1_9CAUD</name>
<dbReference type="OrthoDB" id="5998at10239"/>
<dbReference type="RefSeq" id="YP_009206853.1">
    <property type="nucleotide sequence ID" value="NC_028890.1"/>
</dbReference>
<accession>A0A0K2CZZ1</accession>
<dbReference type="InterPro" id="IPR050128">
    <property type="entry name" value="Sulfate_adenylyltrnsfr_sub2"/>
</dbReference>
<dbReference type="Gene3D" id="3.40.50.620">
    <property type="entry name" value="HUPs"/>
    <property type="match status" value="1"/>
</dbReference>
<reference evidence="2 3" key="1">
    <citation type="journal article" date="2015" name="Genome Announc.">
        <title>Complete Genome Sequence of Bacillus cereus Group Phage TsarBomba.</title>
        <authorList>
            <person name="Erill I."/>
            <person name="Caruso S.M."/>
        </authorList>
    </citation>
    <scope>NUCLEOTIDE SEQUENCE [LARGE SCALE GENOMIC DNA]</scope>
</reference>
<dbReference type="InterPro" id="IPR002500">
    <property type="entry name" value="PAPS_reduct_dom"/>
</dbReference>
<dbReference type="EMBL" id="KT224359">
    <property type="protein sequence ID" value="ALA13134.1"/>
    <property type="molecule type" value="Genomic_DNA"/>
</dbReference>
<dbReference type="Pfam" id="PF01507">
    <property type="entry name" value="PAPS_reduct"/>
    <property type="match status" value="1"/>
</dbReference>